<feature type="transmembrane region" description="Helical" evidence="1">
    <location>
        <begin position="27"/>
        <end position="44"/>
    </location>
</feature>
<keyword evidence="1" id="KW-0472">Membrane</keyword>
<name>A0A0N1EWK7_9GAMM</name>
<dbReference type="Proteomes" id="UP000037848">
    <property type="component" value="Unassembled WGS sequence"/>
</dbReference>
<reference evidence="2 3" key="1">
    <citation type="submission" date="2015-08" db="EMBL/GenBank/DDBJ databases">
        <title>Draft Genome Sequence of Pseudoalteromonas porphyrae UCD-SED14.</title>
        <authorList>
            <person name="Coil D.A."/>
            <person name="Jospin G."/>
            <person name="Lee R.D."/>
            <person name="Eisen J.A."/>
        </authorList>
    </citation>
    <scope>NUCLEOTIDE SEQUENCE [LARGE SCALE GENOMIC DNA]</scope>
    <source>
        <strain evidence="2 3">UCD-SED14</strain>
    </source>
</reference>
<keyword evidence="3" id="KW-1185">Reference proteome</keyword>
<keyword evidence="1" id="KW-1133">Transmembrane helix</keyword>
<dbReference type="STRING" id="187330.AMS58_04535"/>
<evidence type="ECO:0000256" key="1">
    <source>
        <dbReference type="SAM" id="Phobius"/>
    </source>
</evidence>
<keyword evidence="1" id="KW-0812">Transmembrane</keyword>
<protein>
    <recommendedName>
        <fullName evidence="4">DNA gyrase subunit B</fullName>
    </recommendedName>
</protein>
<proteinExistence type="predicted"/>
<dbReference type="OrthoDB" id="8537043at2"/>
<feature type="transmembrane region" description="Helical" evidence="1">
    <location>
        <begin position="79"/>
        <end position="97"/>
    </location>
</feature>
<feature type="transmembrane region" description="Helical" evidence="1">
    <location>
        <begin position="127"/>
        <end position="145"/>
    </location>
</feature>
<dbReference type="RefSeq" id="WP_054203836.1">
    <property type="nucleotide sequence ID" value="NZ_LHPH01000013.1"/>
</dbReference>
<feature type="transmembrane region" description="Helical" evidence="1">
    <location>
        <begin position="151"/>
        <end position="173"/>
    </location>
</feature>
<dbReference type="EMBL" id="LHPH01000013">
    <property type="protein sequence ID" value="KPH62523.1"/>
    <property type="molecule type" value="Genomic_DNA"/>
</dbReference>
<evidence type="ECO:0000313" key="2">
    <source>
        <dbReference type="EMBL" id="KPH62523.1"/>
    </source>
</evidence>
<feature type="transmembrane region" description="Helical" evidence="1">
    <location>
        <begin position="56"/>
        <end position="73"/>
    </location>
</feature>
<accession>A0A0N1EWK7</accession>
<comment type="caution">
    <text evidence="2">The sequence shown here is derived from an EMBL/GenBank/DDBJ whole genome shotgun (WGS) entry which is preliminary data.</text>
</comment>
<gene>
    <name evidence="2" type="ORF">ADS77_12540</name>
</gene>
<dbReference type="PATRIC" id="fig|187330.3.peg.935"/>
<dbReference type="AlphaFoldDB" id="A0A0N1EWK7"/>
<organism evidence="2 3">
    <name type="scientific">Pseudoalteromonas porphyrae</name>
    <dbReference type="NCBI Taxonomy" id="187330"/>
    <lineage>
        <taxon>Bacteria</taxon>
        <taxon>Pseudomonadati</taxon>
        <taxon>Pseudomonadota</taxon>
        <taxon>Gammaproteobacteria</taxon>
        <taxon>Alteromonadales</taxon>
        <taxon>Pseudoalteromonadaceae</taxon>
        <taxon>Pseudoalteromonas</taxon>
    </lineage>
</organism>
<evidence type="ECO:0008006" key="4">
    <source>
        <dbReference type="Google" id="ProtNLM"/>
    </source>
</evidence>
<sequence length="188" mass="20925">MKKALLAGLLLLYPLVVYFGLQFSEPALVGGVFAVVLLLRHWLVKDSKATIPHFHVMTISGLGLLLFATFANSELALKFYPVVINSCFLAVFAYSLYKPPSVVEIIAGKFETLDAHGKKYTRAVTKVWCGFFIINGVIATATVFHPDPKVWLTYNGLISYLLMGLVMAIELIIRKWQKAKNKANEMAD</sequence>
<evidence type="ECO:0000313" key="3">
    <source>
        <dbReference type="Proteomes" id="UP000037848"/>
    </source>
</evidence>